<keyword evidence="10" id="KW-1185">Reference proteome</keyword>
<dbReference type="SUPFAM" id="SSF48264">
    <property type="entry name" value="Cytochrome P450"/>
    <property type="match status" value="1"/>
</dbReference>
<dbReference type="Gene3D" id="1.10.630.10">
    <property type="entry name" value="Cytochrome P450"/>
    <property type="match status" value="1"/>
</dbReference>
<evidence type="ECO:0000256" key="4">
    <source>
        <dbReference type="ARBA" id="ARBA00023002"/>
    </source>
</evidence>
<accession>A0A6A6D3L6</accession>
<dbReference type="InterPro" id="IPR001128">
    <property type="entry name" value="Cyt_P450"/>
</dbReference>
<evidence type="ECO:0008006" key="11">
    <source>
        <dbReference type="Google" id="ProtNLM"/>
    </source>
</evidence>
<dbReference type="PANTHER" id="PTHR24305">
    <property type="entry name" value="CYTOCHROME P450"/>
    <property type="match status" value="1"/>
</dbReference>
<comment type="similarity">
    <text evidence="2 8">Belongs to the cytochrome P450 family.</text>
</comment>
<evidence type="ECO:0000256" key="7">
    <source>
        <dbReference type="PIRSR" id="PIRSR602403-1"/>
    </source>
</evidence>
<name>A0A6A6D3L6_ZASCE</name>
<dbReference type="PRINTS" id="PR00465">
    <property type="entry name" value="EP450IV"/>
</dbReference>
<evidence type="ECO:0000256" key="8">
    <source>
        <dbReference type="RuleBase" id="RU000461"/>
    </source>
</evidence>
<dbReference type="Pfam" id="PF00067">
    <property type="entry name" value="p450"/>
    <property type="match status" value="1"/>
</dbReference>
<dbReference type="RefSeq" id="XP_033674592.1">
    <property type="nucleotide sequence ID" value="XM_033814973.1"/>
</dbReference>
<organism evidence="9 10">
    <name type="scientific">Zasmidium cellare ATCC 36951</name>
    <dbReference type="NCBI Taxonomy" id="1080233"/>
    <lineage>
        <taxon>Eukaryota</taxon>
        <taxon>Fungi</taxon>
        <taxon>Dikarya</taxon>
        <taxon>Ascomycota</taxon>
        <taxon>Pezizomycotina</taxon>
        <taxon>Dothideomycetes</taxon>
        <taxon>Dothideomycetidae</taxon>
        <taxon>Mycosphaerellales</taxon>
        <taxon>Mycosphaerellaceae</taxon>
        <taxon>Zasmidium</taxon>
    </lineage>
</organism>
<dbReference type="Proteomes" id="UP000799537">
    <property type="component" value="Unassembled WGS sequence"/>
</dbReference>
<dbReference type="AlphaFoldDB" id="A0A6A6D3L6"/>
<dbReference type="PROSITE" id="PS00086">
    <property type="entry name" value="CYTOCHROME_P450"/>
    <property type="match status" value="1"/>
</dbReference>
<proteinExistence type="inferred from homology"/>
<evidence type="ECO:0000256" key="1">
    <source>
        <dbReference type="ARBA" id="ARBA00001971"/>
    </source>
</evidence>
<keyword evidence="4 8" id="KW-0560">Oxidoreductase</keyword>
<evidence type="ECO:0000256" key="2">
    <source>
        <dbReference type="ARBA" id="ARBA00010617"/>
    </source>
</evidence>
<evidence type="ECO:0000313" key="10">
    <source>
        <dbReference type="Proteomes" id="UP000799537"/>
    </source>
</evidence>
<keyword evidence="6 8" id="KW-0503">Monooxygenase</keyword>
<keyword evidence="5 7" id="KW-0408">Iron</keyword>
<dbReference type="InterPro" id="IPR017972">
    <property type="entry name" value="Cyt_P450_CS"/>
</dbReference>
<evidence type="ECO:0000256" key="3">
    <source>
        <dbReference type="ARBA" id="ARBA00022723"/>
    </source>
</evidence>
<protein>
    <recommendedName>
        <fullName evidence="11">Cytochrome P450</fullName>
    </recommendedName>
</protein>
<evidence type="ECO:0000256" key="5">
    <source>
        <dbReference type="ARBA" id="ARBA00023004"/>
    </source>
</evidence>
<dbReference type="GeneID" id="54568245"/>
<dbReference type="GO" id="GO:0020037">
    <property type="term" value="F:heme binding"/>
    <property type="evidence" value="ECO:0007669"/>
    <property type="project" value="InterPro"/>
</dbReference>
<dbReference type="InterPro" id="IPR036396">
    <property type="entry name" value="Cyt_P450_sf"/>
</dbReference>
<keyword evidence="3 7" id="KW-0479">Metal-binding</keyword>
<dbReference type="EMBL" id="ML993579">
    <property type="protein sequence ID" value="KAF2173703.1"/>
    <property type="molecule type" value="Genomic_DNA"/>
</dbReference>
<reference evidence="9" key="1">
    <citation type="journal article" date="2020" name="Stud. Mycol.">
        <title>101 Dothideomycetes genomes: a test case for predicting lifestyles and emergence of pathogens.</title>
        <authorList>
            <person name="Haridas S."/>
            <person name="Albert R."/>
            <person name="Binder M."/>
            <person name="Bloem J."/>
            <person name="Labutti K."/>
            <person name="Salamov A."/>
            <person name="Andreopoulos B."/>
            <person name="Baker S."/>
            <person name="Barry K."/>
            <person name="Bills G."/>
            <person name="Bluhm B."/>
            <person name="Cannon C."/>
            <person name="Castanera R."/>
            <person name="Culley D."/>
            <person name="Daum C."/>
            <person name="Ezra D."/>
            <person name="Gonzalez J."/>
            <person name="Henrissat B."/>
            <person name="Kuo A."/>
            <person name="Liang C."/>
            <person name="Lipzen A."/>
            <person name="Lutzoni F."/>
            <person name="Magnuson J."/>
            <person name="Mondo S."/>
            <person name="Nolan M."/>
            <person name="Ohm R."/>
            <person name="Pangilinan J."/>
            <person name="Park H.-J."/>
            <person name="Ramirez L."/>
            <person name="Alfaro M."/>
            <person name="Sun H."/>
            <person name="Tritt A."/>
            <person name="Yoshinaga Y."/>
            <person name="Zwiers L.-H."/>
            <person name="Turgeon B."/>
            <person name="Goodwin S."/>
            <person name="Spatafora J."/>
            <person name="Crous P."/>
            <person name="Grigoriev I."/>
        </authorList>
    </citation>
    <scope>NUCLEOTIDE SEQUENCE</scope>
    <source>
        <strain evidence="9">ATCC 36951</strain>
    </source>
</reference>
<dbReference type="GO" id="GO:0005506">
    <property type="term" value="F:iron ion binding"/>
    <property type="evidence" value="ECO:0007669"/>
    <property type="project" value="InterPro"/>
</dbReference>
<dbReference type="PRINTS" id="PR00385">
    <property type="entry name" value="P450"/>
</dbReference>
<dbReference type="CDD" id="cd11062">
    <property type="entry name" value="CYP58-like"/>
    <property type="match status" value="1"/>
</dbReference>
<dbReference type="GO" id="GO:0004497">
    <property type="term" value="F:monooxygenase activity"/>
    <property type="evidence" value="ECO:0007669"/>
    <property type="project" value="UniProtKB-KW"/>
</dbReference>
<feature type="binding site" description="axial binding residue" evidence="7">
    <location>
        <position position="438"/>
    </location>
    <ligand>
        <name>heme</name>
        <dbReference type="ChEBI" id="CHEBI:30413"/>
    </ligand>
    <ligandPart>
        <name>Fe</name>
        <dbReference type="ChEBI" id="CHEBI:18248"/>
    </ligandPart>
</feature>
<sequence length="510" mass="57667">MFLYILSAVLLFVATTAVYRLYFSPLSHIPGPKLAAITTWYAAYHDLIRGGQLVFVLEDLHRQYGPVVRIQPDLVHVSDPRFIDKLYTQSPKQRRERFYTVLRPLFAPGSMLAAEDHDLHQRRRAALNQFFSRSNVRRLEEDINSTLKNLFRRFDDWADAREPAALMWPFKAATKDVIQNYVFGGGDQYLNMDDCNEAFFSACGPTLLTPLGIHVHWLVSIMNSLPPKMMLAMVPRIVTFAEFVMGLGDQIDRIRESTEIPEKTTVFHELLRNESLPASEKTTKRLREEAMVIVVAGSDTTAYTLGAIVYEVLSDKTKLARLKKELATVMTSELPPASKLESLPYLNAIIPEALRLYPGAVHRQDRRAPGEDLIYHNPETDTTITIPAGTGVGMAAPIANRDRGIYGEDADEFNPDRWIDNPGIRKYLLSFSKGTRQCLGINLAYQELQTFTAGIFHKYDLYDPTKGKDGQDGPTLELYETTKADVAMHREFVTPALPEGSKGLRVVIRR</sequence>
<evidence type="ECO:0000313" key="9">
    <source>
        <dbReference type="EMBL" id="KAF2173703.1"/>
    </source>
</evidence>
<dbReference type="InterPro" id="IPR002403">
    <property type="entry name" value="Cyt_P450_E_grp-IV"/>
</dbReference>
<dbReference type="PANTHER" id="PTHR24305:SF157">
    <property type="entry name" value="N-ACETYLTRYPTOPHAN 6-HYDROXYLASE IVOC-RELATED"/>
    <property type="match status" value="1"/>
</dbReference>
<dbReference type="InterPro" id="IPR050121">
    <property type="entry name" value="Cytochrome_P450_monoxygenase"/>
</dbReference>
<keyword evidence="7 8" id="KW-0349">Heme</keyword>
<gene>
    <name evidence="9" type="ORF">M409DRAFT_61992</name>
</gene>
<comment type="cofactor">
    <cofactor evidence="1 7">
        <name>heme</name>
        <dbReference type="ChEBI" id="CHEBI:30413"/>
    </cofactor>
</comment>
<dbReference type="GO" id="GO:0016705">
    <property type="term" value="F:oxidoreductase activity, acting on paired donors, with incorporation or reduction of molecular oxygen"/>
    <property type="evidence" value="ECO:0007669"/>
    <property type="project" value="InterPro"/>
</dbReference>
<evidence type="ECO:0000256" key="6">
    <source>
        <dbReference type="ARBA" id="ARBA00023033"/>
    </source>
</evidence>
<dbReference type="OrthoDB" id="3945418at2759"/>